<comment type="caution">
    <text evidence="1">The sequence shown here is derived from an EMBL/GenBank/DDBJ whole genome shotgun (WGS) entry which is preliminary data.</text>
</comment>
<reference evidence="1" key="1">
    <citation type="submission" date="2023-06" db="EMBL/GenBank/DDBJ databases">
        <title>Genomic of Agaribacillus aureum.</title>
        <authorList>
            <person name="Wang G."/>
        </authorList>
    </citation>
    <scope>NUCLEOTIDE SEQUENCE</scope>
    <source>
        <strain evidence="1">BMA12</strain>
    </source>
</reference>
<proteinExistence type="predicted"/>
<accession>A0ABT8LDI5</accession>
<dbReference type="RefSeq" id="WP_346761161.1">
    <property type="nucleotide sequence ID" value="NZ_JAUJEB010000007.1"/>
</dbReference>
<evidence type="ECO:0000313" key="1">
    <source>
        <dbReference type="EMBL" id="MDN5215824.1"/>
    </source>
</evidence>
<dbReference type="EMBL" id="JAUJEB010000007">
    <property type="protein sequence ID" value="MDN5215824.1"/>
    <property type="molecule type" value="Genomic_DNA"/>
</dbReference>
<sequence length="99" mass="10949">MELLKIEIIISNTFLQDLIQKLEKVGVHGYTAIEIFKGKGIKKGEQLSEGLLPTTRNSLVFTVSTAEITQKVIENIQPYLDDRGGLIITSRVIYASGLS</sequence>
<keyword evidence="2" id="KW-1185">Reference proteome</keyword>
<dbReference type="Pfam" id="PF00543">
    <property type="entry name" value="P-II"/>
    <property type="match status" value="1"/>
</dbReference>
<dbReference type="Gene3D" id="3.30.70.120">
    <property type="match status" value="1"/>
</dbReference>
<dbReference type="InterPro" id="IPR015867">
    <property type="entry name" value="N-reg_PII/ATP_PRibTrfase_C"/>
</dbReference>
<name>A0ABT8LDI5_9BACT</name>
<dbReference type="SUPFAM" id="SSF54913">
    <property type="entry name" value="GlnB-like"/>
    <property type="match status" value="1"/>
</dbReference>
<dbReference type="Proteomes" id="UP001172083">
    <property type="component" value="Unassembled WGS sequence"/>
</dbReference>
<dbReference type="InterPro" id="IPR002187">
    <property type="entry name" value="N-reg_PII"/>
</dbReference>
<gene>
    <name evidence="1" type="ORF">QQ020_27345</name>
</gene>
<protein>
    <recommendedName>
        <fullName evidence="3">Nitrogen regulatory protein P-II</fullName>
    </recommendedName>
</protein>
<evidence type="ECO:0008006" key="3">
    <source>
        <dbReference type="Google" id="ProtNLM"/>
    </source>
</evidence>
<organism evidence="1 2">
    <name type="scientific">Agaribacillus aureus</name>
    <dbReference type="NCBI Taxonomy" id="3051825"/>
    <lineage>
        <taxon>Bacteria</taxon>
        <taxon>Pseudomonadati</taxon>
        <taxon>Bacteroidota</taxon>
        <taxon>Cytophagia</taxon>
        <taxon>Cytophagales</taxon>
        <taxon>Splendidivirgaceae</taxon>
        <taxon>Agaribacillus</taxon>
    </lineage>
</organism>
<evidence type="ECO:0000313" key="2">
    <source>
        <dbReference type="Proteomes" id="UP001172083"/>
    </source>
</evidence>
<dbReference type="InterPro" id="IPR011322">
    <property type="entry name" value="N-reg_PII-like_a/b"/>
</dbReference>